<dbReference type="EMBL" id="PQXJ01000206">
    <property type="protein sequence ID" value="TGO57232.1"/>
    <property type="molecule type" value="Genomic_DNA"/>
</dbReference>
<proteinExistence type="predicted"/>
<name>A0A4Z1ICG7_9HELO</name>
<dbReference type="AlphaFoldDB" id="A0A4Z1ICG7"/>
<comment type="caution">
    <text evidence="1">The sequence shown here is derived from an EMBL/GenBank/DDBJ whole genome shotgun (WGS) entry which is preliminary data.</text>
</comment>
<keyword evidence="2" id="KW-1185">Reference proteome</keyword>
<accession>A0A4Z1ICG7</accession>
<reference evidence="1 2" key="1">
    <citation type="submission" date="2017-12" db="EMBL/GenBank/DDBJ databases">
        <title>Comparative genomics of Botrytis spp.</title>
        <authorList>
            <person name="Valero-Jimenez C.A."/>
            <person name="Tapia P."/>
            <person name="Veloso J."/>
            <person name="Silva-Moreno E."/>
            <person name="Staats M."/>
            <person name="Valdes J.H."/>
            <person name="Van Kan J.A.L."/>
        </authorList>
    </citation>
    <scope>NUCLEOTIDE SEQUENCE [LARGE SCALE GENOMIC DNA]</scope>
    <source>
        <strain evidence="1 2">MUCL2120</strain>
    </source>
</reference>
<evidence type="ECO:0000313" key="1">
    <source>
        <dbReference type="EMBL" id="TGO57232.1"/>
    </source>
</evidence>
<evidence type="ECO:0000313" key="2">
    <source>
        <dbReference type="Proteomes" id="UP000297452"/>
    </source>
</evidence>
<dbReference type="Proteomes" id="UP000297452">
    <property type="component" value="Unassembled WGS sequence"/>
</dbReference>
<organism evidence="1 2">
    <name type="scientific">Botryotinia narcissicola</name>
    <dbReference type="NCBI Taxonomy" id="278944"/>
    <lineage>
        <taxon>Eukaryota</taxon>
        <taxon>Fungi</taxon>
        <taxon>Dikarya</taxon>
        <taxon>Ascomycota</taxon>
        <taxon>Pezizomycotina</taxon>
        <taxon>Leotiomycetes</taxon>
        <taxon>Helotiales</taxon>
        <taxon>Sclerotiniaceae</taxon>
        <taxon>Botryotinia</taxon>
    </lineage>
</organism>
<dbReference type="OrthoDB" id="3561261at2759"/>
<protein>
    <submittedName>
        <fullName evidence="1">Uncharacterized protein</fullName>
    </submittedName>
</protein>
<gene>
    <name evidence="1" type="ORF">BOTNAR_0206g00180</name>
</gene>
<sequence>MDEDIAFFMGPRYHLQRHDIDFPEITPIKECDMVKSIEVRCLAPDMNSLLTDPANAIIHAMTSSAMKCWEFFSRQVELRKIAAIPDIIFIVTKADARFILSTGVSTLEFSGTRTVMNKVAEKFLSTLINYM</sequence>